<feature type="chain" id="PRO_5039281303" description="DUF4367 domain-containing protein" evidence="1">
    <location>
        <begin position="23"/>
        <end position="174"/>
    </location>
</feature>
<gene>
    <name evidence="2" type="ORF">CIL03_00625</name>
</gene>
<sequence>MKNPIQLIIAVLILTAALSACSMKSEEDAIADALAITEDTFKSETAAEANFEHYGESFYLPDKLEVESKDKSNLVLTDGDQTYIIFYNKNEGALSELNFNAVQNSNALLLESFNDGEKFGYVSVLPDEGEGYQLQIGIGGAKITTYTDKGKMDDDAKELMKIAKSIAAEATEES</sequence>
<keyword evidence="1" id="KW-0732">Signal</keyword>
<keyword evidence="3" id="KW-1185">Reference proteome</keyword>
<evidence type="ECO:0008006" key="4">
    <source>
        <dbReference type="Google" id="ProtNLM"/>
    </source>
</evidence>
<dbReference type="PROSITE" id="PS51257">
    <property type="entry name" value="PROKAR_LIPOPROTEIN"/>
    <property type="match status" value="1"/>
</dbReference>
<comment type="caution">
    <text evidence="2">The sequence shown here is derived from an EMBL/GenBank/DDBJ whole genome shotgun (WGS) entry which is preliminary data.</text>
</comment>
<dbReference type="OrthoDB" id="2450230at2"/>
<evidence type="ECO:0000313" key="3">
    <source>
        <dbReference type="Proteomes" id="UP000216498"/>
    </source>
</evidence>
<accession>A0A265NCC3</accession>
<feature type="signal peptide" evidence="1">
    <location>
        <begin position="1"/>
        <end position="22"/>
    </location>
</feature>
<organism evidence="2 3">
    <name type="scientific">Virgibacillus indicus</name>
    <dbReference type="NCBI Taxonomy" id="2024554"/>
    <lineage>
        <taxon>Bacteria</taxon>
        <taxon>Bacillati</taxon>
        <taxon>Bacillota</taxon>
        <taxon>Bacilli</taxon>
        <taxon>Bacillales</taxon>
        <taxon>Bacillaceae</taxon>
        <taxon>Virgibacillus</taxon>
    </lineage>
</organism>
<name>A0A265NCC3_9BACI</name>
<evidence type="ECO:0000313" key="2">
    <source>
        <dbReference type="EMBL" id="OZU89678.1"/>
    </source>
</evidence>
<dbReference type="Proteomes" id="UP000216498">
    <property type="component" value="Unassembled WGS sequence"/>
</dbReference>
<dbReference type="AlphaFoldDB" id="A0A265NCC3"/>
<dbReference type="EMBL" id="NPMS01000001">
    <property type="protein sequence ID" value="OZU89678.1"/>
    <property type="molecule type" value="Genomic_DNA"/>
</dbReference>
<dbReference type="RefSeq" id="WP_094883279.1">
    <property type="nucleotide sequence ID" value="NZ_NPMS01000001.1"/>
</dbReference>
<evidence type="ECO:0000256" key="1">
    <source>
        <dbReference type="SAM" id="SignalP"/>
    </source>
</evidence>
<reference evidence="2 3" key="1">
    <citation type="submission" date="2017-08" db="EMBL/GenBank/DDBJ databases">
        <title>Virgibacillus indicus sp. nov. and Virgibacillus profoundi sp. nov, two moderately halophilic bacteria isolated from marine sediment by using the Microfluidic Streak Plate.</title>
        <authorList>
            <person name="Xu B."/>
            <person name="Hu B."/>
            <person name="Wang J."/>
            <person name="Zhu Y."/>
            <person name="Huang L."/>
            <person name="Du W."/>
            <person name="Huang Y."/>
        </authorList>
    </citation>
    <scope>NUCLEOTIDE SEQUENCE [LARGE SCALE GENOMIC DNA]</scope>
    <source>
        <strain evidence="2 3">IO3-P2-C2</strain>
    </source>
</reference>
<protein>
    <recommendedName>
        <fullName evidence="4">DUF4367 domain-containing protein</fullName>
    </recommendedName>
</protein>
<proteinExistence type="predicted"/>